<sequence>MGEAGAKTAEGGERERERKRERKREREETERQREREREKRERKRKKRKRQRQRKKERKKERKRREREKRGGGERERERERERWTDRERSGQRRLTQNMLQLSEKQAKDPKPIQNQLENFMGHLGWRKKIGSHRHPTTPTPNPPILGCTSIVSAEKIFCKHGIPTGSKRTAHPLRFGPPRTTEMPLPSNPFLPPGG</sequence>
<dbReference type="AlphaFoldDB" id="V8NTH8"/>
<feature type="compositionally biased region" description="Basic residues" evidence="1">
    <location>
        <begin position="40"/>
        <end position="66"/>
    </location>
</feature>
<proteinExistence type="predicted"/>
<protein>
    <recommendedName>
        <fullName evidence="4">RNA-binding protein 25</fullName>
    </recommendedName>
</protein>
<evidence type="ECO:0000313" key="3">
    <source>
        <dbReference type="Proteomes" id="UP000018936"/>
    </source>
</evidence>
<dbReference type="EMBL" id="AZIM01001912">
    <property type="protein sequence ID" value="ETE65370.1"/>
    <property type="molecule type" value="Genomic_DNA"/>
</dbReference>
<reference evidence="2 3" key="1">
    <citation type="journal article" date="2013" name="Proc. Natl. Acad. Sci. U.S.A.">
        <title>The king cobra genome reveals dynamic gene evolution and adaptation in the snake venom system.</title>
        <authorList>
            <person name="Vonk F.J."/>
            <person name="Casewell N.R."/>
            <person name="Henkel C.V."/>
            <person name="Heimberg A.M."/>
            <person name="Jansen H.J."/>
            <person name="McCleary R.J."/>
            <person name="Kerkkamp H.M."/>
            <person name="Vos R.A."/>
            <person name="Guerreiro I."/>
            <person name="Calvete J.J."/>
            <person name="Wuster W."/>
            <person name="Woods A.E."/>
            <person name="Logan J.M."/>
            <person name="Harrison R.A."/>
            <person name="Castoe T.A."/>
            <person name="de Koning A.P."/>
            <person name="Pollock D.D."/>
            <person name="Yandell M."/>
            <person name="Calderon D."/>
            <person name="Renjifo C."/>
            <person name="Currier R.B."/>
            <person name="Salgado D."/>
            <person name="Pla D."/>
            <person name="Sanz L."/>
            <person name="Hyder A.S."/>
            <person name="Ribeiro J.M."/>
            <person name="Arntzen J.W."/>
            <person name="van den Thillart G.E."/>
            <person name="Boetzer M."/>
            <person name="Pirovano W."/>
            <person name="Dirks R.P."/>
            <person name="Spaink H.P."/>
            <person name="Duboule D."/>
            <person name="McGlinn E."/>
            <person name="Kini R.M."/>
            <person name="Richardson M.K."/>
        </authorList>
    </citation>
    <scope>NUCLEOTIDE SEQUENCE</scope>
    <source>
        <tissue evidence="2">Blood</tissue>
    </source>
</reference>
<organism evidence="2 3">
    <name type="scientific">Ophiophagus hannah</name>
    <name type="common">King cobra</name>
    <name type="synonym">Naja hannah</name>
    <dbReference type="NCBI Taxonomy" id="8665"/>
    <lineage>
        <taxon>Eukaryota</taxon>
        <taxon>Metazoa</taxon>
        <taxon>Chordata</taxon>
        <taxon>Craniata</taxon>
        <taxon>Vertebrata</taxon>
        <taxon>Euteleostomi</taxon>
        <taxon>Lepidosauria</taxon>
        <taxon>Squamata</taxon>
        <taxon>Bifurcata</taxon>
        <taxon>Unidentata</taxon>
        <taxon>Episquamata</taxon>
        <taxon>Toxicofera</taxon>
        <taxon>Serpentes</taxon>
        <taxon>Colubroidea</taxon>
        <taxon>Elapidae</taxon>
        <taxon>Elapinae</taxon>
        <taxon>Ophiophagus</taxon>
    </lineage>
</organism>
<gene>
    <name evidence="2" type="ORF">L345_08875</name>
</gene>
<keyword evidence="3" id="KW-1185">Reference proteome</keyword>
<feature type="compositionally biased region" description="Basic and acidic residues" evidence="1">
    <location>
        <begin position="67"/>
        <end position="90"/>
    </location>
</feature>
<accession>V8NTH8</accession>
<feature type="compositionally biased region" description="Basic and acidic residues" evidence="1">
    <location>
        <begin position="10"/>
        <end position="39"/>
    </location>
</feature>
<name>V8NTH8_OPHHA</name>
<feature type="region of interest" description="Disordered" evidence="1">
    <location>
        <begin position="1"/>
        <end position="111"/>
    </location>
</feature>
<comment type="caution">
    <text evidence="2">The sequence shown here is derived from an EMBL/GenBank/DDBJ whole genome shotgun (WGS) entry which is preliminary data.</text>
</comment>
<feature type="compositionally biased region" description="Polar residues" evidence="1">
    <location>
        <begin position="92"/>
        <end position="103"/>
    </location>
</feature>
<feature type="region of interest" description="Disordered" evidence="1">
    <location>
        <begin position="163"/>
        <end position="195"/>
    </location>
</feature>
<feature type="non-terminal residue" evidence="2">
    <location>
        <position position="1"/>
    </location>
</feature>
<dbReference type="Proteomes" id="UP000018936">
    <property type="component" value="Unassembled WGS sequence"/>
</dbReference>
<evidence type="ECO:0000313" key="2">
    <source>
        <dbReference type="EMBL" id="ETE65370.1"/>
    </source>
</evidence>
<evidence type="ECO:0008006" key="4">
    <source>
        <dbReference type="Google" id="ProtNLM"/>
    </source>
</evidence>
<evidence type="ECO:0000256" key="1">
    <source>
        <dbReference type="SAM" id="MobiDB-lite"/>
    </source>
</evidence>
<feature type="compositionally biased region" description="Pro residues" evidence="1">
    <location>
        <begin position="186"/>
        <end position="195"/>
    </location>
</feature>